<dbReference type="InterPro" id="IPR010713">
    <property type="entry name" value="XET_C"/>
</dbReference>
<comment type="PTM">
    <text evidence="8">Contains at least one intrachain disulfide bond essential for its enzymatic activity.</text>
</comment>
<evidence type="ECO:0000256" key="7">
    <source>
        <dbReference type="PIRSR" id="PIRSR005604-2"/>
    </source>
</evidence>
<name>A0A176VB75_MARPO</name>
<evidence type="ECO:0000259" key="9">
    <source>
        <dbReference type="PROSITE" id="PS51762"/>
    </source>
</evidence>
<gene>
    <name evidence="11" type="ORF">AXG93_406s1180</name>
    <name evidence="10" type="ORF">Mp_5g16860</name>
</gene>
<dbReference type="PIRSF" id="PIRSF005604">
    <property type="entry name" value="XET"/>
    <property type="match status" value="1"/>
</dbReference>
<dbReference type="InterPro" id="IPR013320">
    <property type="entry name" value="ConA-like_dom_sf"/>
</dbReference>
<dbReference type="InterPro" id="IPR008263">
    <property type="entry name" value="GH16_AS"/>
</dbReference>
<dbReference type="InterPro" id="IPR016455">
    <property type="entry name" value="XTH"/>
</dbReference>
<dbReference type="GO" id="GO:0071555">
    <property type="term" value="P:cell wall organization"/>
    <property type="evidence" value="ECO:0007669"/>
    <property type="project" value="UniProtKB-KW"/>
</dbReference>
<dbReference type="InterPro" id="IPR044791">
    <property type="entry name" value="Beta-glucanase/XTH"/>
</dbReference>
<reference evidence="10" key="2">
    <citation type="journal article" date="2019" name="Curr. Biol.">
        <title>Chromatin organization in early land plants reveals an ancestral association between H3K27me3, transposons, and constitutive heterochromatin.</title>
        <authorList>
            <person name="Montgomery S.A."/>
            <person name="Tanizawa Y."/>
            <person name="Galik B."/>
            <person name="Wang N."/>
            <person name="Ito T."/>
            <person name="Mochizuki T."/>
            <person name="Akimcheva S."/>
            <person name="Bowman J."/>
            <person name="Cognat V."/>
            <person name="Drouard L."/>
            <person name="Ekker H."/>
            <person name="Houng S."/>
            <person name="Kohchi T."/>
            <person name="Lin S."/>
            <person name="Liu L.D."/>
            <person name="Nakamura Y."/>
            <person name="Valeeva L.R."/>
            <person name="Shakirov E.V."/>
            <person name="Shippen D.E."/>
            <person name="Wei W."/>
            <person name="Yagura M."/>
            <person name="Yamaoka S."/>
            <person name="Yamato K.T."/>
            <person name="Liu C."/>
            <person name="Berger F."/>
        </authorList>
    </citation>
    <scope>NUCLEOTIDE SEQUENCE [LARGE SCALE GENOMIC DNA]</scope>
    <source>
        <strain evidence="10">Tak-1</strain>
    </source>
</reference>
<dbReference type="EMBL" id="AP019870">
    <property type="protein sequence ID" value="BBN12023.1"/>
    <property type="molecule type" value="Genomic_DNA"/>
</dbReference>
<dbReference type="GO" id="GO:0004553">
    <property type="term" value="F:hydrolase activity, hydrolyzing O-glycosyl compounds"/>
    <property type="evidence" value="ECO:0007669"/>
    <property type="project" value="InterPro"/>
</dbReference>
<evidence type="ECO:0000313" key="13">
    <source>
        <dbReference type="Proteomes" id="UP001162541"/>
    </source>
</evidence>
<evidence type="ECO:0000256" key="4">
    <source>
        <dbReference type="ARBA" id="ARBA00023180"/>
    </source>
</evidence>
<accession>A0A176VB75</accession>
<dbReference type="EMBL" id="LVLJ01004128">
    <property type="protein sequence ID" value="OAE18150.1"/>
    <property type="molecule type" value="Genomic_DNA"/>
</dbReference>
<feature type="active site" description="Nucleophile" evidence="6">
    <location>
        <position position="101"/>
    </location>
</feature>
<comment type="function">
    <text evidence="8">Catalyzes xyloglucan endohydrolysis (XEH) and/or endotransglycosylation (XET). Cleaves and religates xyloglucan polymers, an essential constituent of the primary cell wall, and thereby participates in cell wall construction of growing tissues.</text>
</comment>
<feature type="chain" id="PRO_5042304621" description="Xyloglucan endotransglucosylase/hydrolase" evidence="8">
    <location>
        <begin position="23"/>
        <end position="295"/>
    </location>
</feature>
<dbReference type="PROSITE" id="PS01034">
    <property type="entry name" value="GH16_1"/>
    <property type="match status" value="1"/>
</dbReference>
<dbReference type="SUPFAM" id="SSF49899">
    <property type="entry name" value="Concanavalin A-like lectins/glucanases"/>
    <property type="match status" value="1"/>
</dbReference>
<evidence type="ECO:0000313" key="10">
    <source>
        <dbReference type="EMBL" id="BBN12023.1"/>
    </source>
</evidence>
<dbReference type="Gene3D" id="2.60.120.200">
    <property type="match status" value="1"/>
</dbReference>
<evidence type="ECO:0000256" key="2">
    <source>
        <dbReference type="ARBA" id="ARBA00022801"/>
    </source>
</evidence>
<dbReference type="GO" id="GO:0048046">
    <property type="term" value="C:apoplast"/>
    <property type="evidence" value="ECO:0007669"/>
    <property type="project" value="UniProtKB-SubCell"/>
</dbReference>
<keyword evidence="3" id="KW-1015">Disulfide bond</keyword>
<evidence type="ECO:0000256" key="8">
    <source>
        <dbReference type="RuleBase" id="RU361120"/>
    </source>
</evidence>
<dbReference type="GO" id="GO:0010411">
    <property type="term" value="P:xyloglucan metabolic process"/>
    <property type="evidence" value="ECO:0007669"/>
    <property type="project" value="InterPro"/>
</dbReference>
<proteinExistence type="inferred from homology"/>
<keyword evidence="8" id="KW-0964">Secreted</keyword>
<dbReference type="EC" id="2.4.1.207" evidence="8"/>
<keyword evidence="12" id="KW-1185">Reference proteome</keyword>
<feature type="domain" description="GH16" evidence="9">
    <location>
        <begin position="11"/>
        <end position="215"/>
    </location>
</feature>
<evidence type="ECO:0000256" key="3">
    <source>
        <dbReference type="ARBA" id="ARBA00023157"/>
    </source>
</evidence>
<dbReference type="AlphaFoldDB" id="A0A176VB75"/>
<comment type="subcellular location">
    <subcellularLocation>
        <location evidence="8">Secreted</location>
        <location evidence="8">Cell wall</location>
    </subcellularLocation>
    <subcellularLocation>
        <location evidence="8">Secreted</location>
        <location evidence="8">Extracellular space</location>
        <location evidence="8">Apoplast</location>
    </subcellularLocation>
</comment>
<keyword evidence="8" id="KW-0961">Cell wall biogenesis/degradation</keyword>
<evidence type="ECO:0000256" key="6">
    <source>
        <dbReference type="PIRSR" id="PIRSR005604-1"/>
    </source>
</evidence>
<feature type="glycosylation site" description="N-linked (GlcNAc...) asparagine" evidence="7">
    <location>
        <position position="109"/>
    </location>
</feature>
<dbReference type="Pfam" id="PF06955">
    <property type="entry name" value="XET_C"/>
    <property type="match status" value="1"/>
</dbReference>
<protein>
    <recommendedName>
        <fullName evidence="8">Xyloglucan endotransglucosylase/hydrolase</fullName>
        <ecNumber evidence="8">2.4.1.207</ecNumber>
    </recommendedName>
</protein>
<dbReference type="Pfam" id="PF00722">
    <property type="entry name" value="Glyco_hydro_16"/>
    <property type="match status" value="1"/>
</dbReference>
<evidence type="ECO:0000256" key="5">
    <source>
        <dbReference type="ARBA" id="ARBA00023295"/>
    </source>
</evidence>
<dbReference type="PANTHER" id="PTHR31062">
    <property type="entry name" value="XYLOGLUCAN ENDOTRANSGLUCOSYLASE/HYDROLASE PROTEIN 8-RELATED"/>
    <property type="match status" value="1"/>
</dbReference>
<sequence>MKLALLFVCFTAFSASSSLVQASKFWDDFYVTFGQQNVKYPGRNTGEIVDLGLTRETGSGFRSKYPFMFGHLSMKVRLVGKNSAGTVTSYYMASTFKKWCELDFEFLGNVSGQPYILQTNVFVEGKGDREQRIYLWFDPTADYHEYGVLWNQNLVLFLVDNRVIRVYHNQKNVGVPYLDYQPMYIYSSIWNGESWATRGGREKINWAGQPFQPSYTAFNVSDACPVKNTSGYSDLHGCYSKVYRSPYGRRPNLALTQTQINDLRRIKNGFLIYDYCTDLKRFKGVAPRECAKNWP</sequence>
<reference evidence="13" key="3">
    <citation type="journal article" date="2020" name="Curr. Biol.">
        <title>Chromatin organization in early land plants reveals an ancestral association between H3K27me3, transposons, and constitutive heterochromatin.</title>
        <authorList>
            <person name="Montgomery S.A."/>
            <person name="Tanizawa Y."/>
            <person name="Galik B."/>
            <person name="Wang N."/>
            <person name="Ito T."/>
            <person name="Mochizuki T."/>
            <person name="Akimcheva S."/>
            <person name="Bowman J.L."/>
            <person name="Cognat V."/>
            <person name="Marechal-Drouard L."/>
            <person name="Ekker H."/>
            <person name="Hong S.F."/>
            <person name="Kohchi T."/>
            <person name="Lin S.S."/>
            <person name="Liu L.D."/>
            <person name="Nakamura Y."/>
            <person name="Valeeva L.R."/>
            <person name="Shakirov E.V."/>
            <person name="Shippen D.E."/>
            <person name="Wei W.L."/>
            <person name="Yagura M."/>
            <person name="Yamaoka S."/>
            <person name="Yamato K.T."/>
            <person name="Liu C."/>
            <person name="Berger F."/>
        </authorList>
    </citation>
    <scope>NUCLEOTIDE SEQUENCE [LARGE SCALE GENOMIC DNA]</scope>
    <source>
        <strain evidence="13">Tak-1</strain>
    </source>
</reference>
<keyword evidence="4" id="KW-0325">Glycoprotein</keyword>
<dbReference type="InterPro" id="IPR000757">
    <property type="entry name" value="Beta-glucanase-like"/>
</dbReference>
<keyword evidence="5 8" id="KW-0326">Glycosidase</keyword>
<evidence type="ECO:0000313" key="12">
    <source>
        <dbReference type="Proteomes" id="UP000077202"/>
    </source>
</evidence>
<keyword evidence="1 8" id="KW-0808">Transferase</keyword>
<dbReference type="GO" id="GO:0016762">
    <property type="term" value="F:xyloglucan:xyloglucosyl transferase activity"/>
    <property type="evidence" value="ECO:0007669"/>
    <property type="project" value="UniProtKB-EC"/>
</dbReference>
<evidence type="ECO:0000313" key="11">
    <source>
        <dbReference type="EMBL" id="OAE18150.1"/>
    </source>
</evidence>
<evidence type="ECO:0000256" key="1">
    <source>
        <dbReference type="ARBA" id="ARBA00022679"/>
    </source>
</evidence>
<organism evidence="11 12">
    <name type="scientific">Marchantia polymorpha subsp. ruderalis</name>
    <dbReference type="NCBI Taxonomy" id="1480154"/>
    <lineage>
        <taxon>Eukaryota</taxon>
        <taxon>Viridiplantae</taxon>
        <taxon>Streptophyta</taxon>
        <taxon>Embryophyta</taxon>
        <taxon>Marchantiophyta</taxon>
        <taxon>Marchantiopsida</taxon>
        <taxon>Marchantiidae</taxon>
        <taxon>Marchantiales</taxon>
        <taxon>Marchantiaceae</taxon>
        <taxon>Marchantia</taxon>
    </lineage>
</organism>
<dbReference type="GO" id="GO:0042546">
    <property type="term" value="P:cell wall biogenesis"/>
    <property type="evidence" value="ECO:0007669"/>
    <property type="project" value="InterPro"/>
</dbReference>
<feature type="signal peptide" evidence="8">
    <location>
        <begin position="1"/>
        <end position="22"/>
    </location>
</feature>
<comment type="similarity">
    <text evidence="8">Belongs to the glycosyl hydrolase 16 family.</text>
</comment>
<keyword evidence="8" id="KW-0052">Apoplast</keyword>
<dbReference type="Proteomes" id="UP001162541">
    <property type="component" value="Chromosome 5"/>
</dbReference>
<keyword evidence="8" id="KW-0134">Cell wall</keyword>
<reference evidence="11 12" key="1">
    <citation type="submission" date="2016-03" db="EMBL/GenBank/DDBJ databases">
        <title>Mechanisms controlling the formation of the plant cell surface in tip-growing cells are functionally conserved among land plants.</title>
        <authorList>
            <person name="Honkanen S."/>
            <person name="Jones V.A."/>
            <person name="Morieri G."/>
            <person name="Champion C."/>
            <person name="Hetherington A.J."/>
            <person name="Kelly S."/>
            <person name="Saint-Marcoux D."/>
            <person name="Proust H."/>
            <person name="Prescott H."/>
            <person name="Dolan L."/>
        </authorList>
    </citation>
    <scope>NUCLEOTIDE SEQUENCE [LARGE SCALE GENOMIC DNA]</scope>
    <source>
        <strain evidence="12">cv. Tak-1 and cv. Tak-2</strain>
        <tissue evidence="11">Whole gametophyte</tissue>
    </source>
</reference>
<dbReference type="PROSITE" id="PS51762">
    <property type="entry name" value="GH16_2"/>
    <property type="match status" value="1"/>
</dbReference>
<keyword evidence="2 8" id="KW-0378">Hydrolase</keyword>
<keyword evidence="8" id="KW-0732">Signal</keyword>
<feature type="active site" description="Proton donor" evidence="6">
    <location>
        <position position="105"/>
    </location>
</feature>
<dbReference type="Proteomes" id="UP000077202">
    <property type="component" value="Unassembled WGS sequence"/>
</dbReference>